<evidence type="ECO:0000256" key="4">
    <source>
        <dbReference type="ARBA" id="ARBA00022670"/>
    </source>
</evidence>
<dbReference type="InterPro" id="IPR038765">
    <property type="entry name" value="Papain-like_cys_pep_sf"/>
</dbReference>
<evidence type="ECO:0000256" key="3">
    <source>
        <dbReference type="ARBA" id="ARBA00012759"/>
    </source>
</evidence>
<dbReference type="PANTHER" id="PTHR24006:SF722">
    <property type="entry name" value="UBIQUITIN CARBOXYL-TERMINAL HYDROLASE 48"/>
    <property type="match status" value="1"/>
</dbReference>
<evidence type="ECO:0000256" key="6">
    <source>
        <dbReference type="ARBA" id="ARBA00022801"/>
    </source>
</evidence>
<dbReference type="Proteomes" id="UP001479436">
    <property type="component" value="Unassembled WGS sequence"/>
</dbReference>
<keyword evidence="11" id="KW-1185">Reference proteome</keyword>
<dbReference type="InterPro" id="IPR028889">
    <property type="entry name" value="USP"/>
</dbReference>
<evidence type="ECO:0000256" key="7">
    <source>
        <dbReference type="ARBA" id="ARBA00022807"/>
    </source>
</evidence>
<keyword evidence="5" id="KW-0833">Ubl conjugation pathway</keyword>
<dbReference type="Pfam" id="PF00443">
    <property type="entry name" value="UCH"/>
    <property type="match status" value="1"/>
</dbReference>
<dbReference type="SUPFAM" id="SSF54001">
    <property type="entry name" value="Cysteine proteinases"/>
    <property type="match status" value="1"/>
</dbReference>
<reference evidence="10 11" key="1">
    <citation type="submission" date="2023-04" db="EMBL/GenBank/DDBJ databases">
        <title>Genome of Basidiobolus ranarum AG-B5.</title>
        <authorList>
            <person name="Stajich J.E."/>
            <person name="Carter-House D."/>
            <person name="Gryganskyi A."/>
        </authorList>
    </citation>
    <scope>NUCLEOTIDE SEQUENCE [LARGE SCALE GENOMIC DNA]</scope>
    <source>
        <strain evidence="10 11">AG-B5</strain>
    </source>
</reference>
<comment type="similarity">
    <text evidence="2">Belongs to the peptidase C19 family.</text>
</comment>
<keyword evidence="4" id="KW-0645">Protease</keyword>
<comment type="catalytic activity">
    <reaction evidence="1">
        <text>Thiol-dependent hydrolysis of ester, thioester, amide, peptide and isopeptide bonds formed by the C-terminal Gly of ubiquitin (a 76-residue protein attached to proteins as an intracellular targeting signal).</text>
        <dbReference type="EC" id="3.4.19.12"/>
    </reaction>
</comment>
<evidence type="ECO:0000313" key="11">
    <source>
        <dbReference type="Proteomes" id="UP001479436"/>
    </source>
</evidence>
<name>A0ABR2VPV6_9FUNG</name>
<protein>
    <recommendedName>
        <fullName evidence="3">ubiquitinyl hydrolase 1</fullName>
        <ecNumber evidence="3">3.4.19.12</ecNumber>
    </recommendedName>
</protein>
<feature type="region of interest" description="Disordered" evidence="8">
    <location>
        <begin position="454"/>
        <end position="482"/>
    </location>
</feature>
<dbReference type="InterPro" id="IPR050164">
    <property type="entry name" value="Peptidase_C19"/>
</dbReference>
<proteinExistence type="inferred from homology"/>
<evidence type="ECO:0000256" key="2">
    <source>
        <dbReference type="ARBA" id="ARBA00009085"/>
    </source>
</evidence>
<dbReference type="EMBL" id="JASJQH010008401">
    <property type="protein sequence ID" value="KAK9692966.1"/>
    <property type="molecule type" value="Genomic_DNA"/>
</dbReference>
<gene>
    <name evidence="10" type="ORF">K7432_014131</name>
</gene>
<evidence type="ECO:0000256" key="8">
    <source>
        <dbReference type="SAM" id="MobiDB-lite"/>
    </source>
</evidence>
<keyword evidence="6" id="KW-0378">Hydrolase</keyword>
<dbReference type="InterPro" id="IPR001394">
    <property type="entry name" value="Peptidase_C19_UCH"/>
</dbReference>
<evidence type="ECO:0000313" key="10">
    <source>
        <dbReference type="EMBL" id="KAK9692966.1"/>
    </source>
</evidence>
<dbReference type="Gene3D" id="3.90.70.10">
    <property type="entry name" value="Cysteine proteinases"/>
    <property type="match status" value="1"/>
</dbReference>
<dbReference type="PANTHER" id="PTHR24006">
    <property type="entry name" value="UBIQUITIN CARBOXYL-TERMINAL HYDROLASE"/>
    <property type="match status" value="1"/>
</dbReference>
<sequence length="482" mass="54645">MTSSTHSNQTLPTSATIKQSRPKKMWHVLGLDPISKDFRHELKLAKVGAYLHEHGHPLPASDLERILRKCRWIVEDAILFSNEYIKASDGILVDVSKNVQFKGPKNSLGTSCYIDSLLFAMFGTYSCYDSLLGRRELASDAALHLQTTCRLYVNLLRTGKHISKTVIEMIRTDLAACGWKGGVSEEFGGTWENRPTQEDASELLLFLMDIFELPFLPLGVKLHHDYDRDDDDARIITERIFQLSIPNEDDGPSESTCPILLENVLVNYFYNNKVTGIRRNDQKLGREETIDAWSVMELLPFYSPENELGTNLLAHTTDFPEHNIIVPLTLKRYAMDCNCSSIRINQQVIIPPLIDFSSFVGLQPGAPAAKYTLVLKSAVCHLGNSLSAGHYISYSVSPDDPTVWYKHDDLEFGNRRIRKYPTNKCFDDMAENGYLFLYQLVCIPLPFIPDQAAPDYSRHQTPPPQYDDRRKKGKESSGCFLQ</sequence>
<organism evidence="10 11">
    <name type="scientific">Basidiobolus ranarum</name>
    <dbReference type="NCBI Taxonomy" id="34480"/>
    <lineage>
        <taxon>Eukaryota</taxon>
        <taxon>Fungi</taxon>
        <taxon>Fungi incertae sedis</taxon>
        <taxon>Zoopagomycota</taxon>
        <taxon>Entomophthoromycotina</taxon>
        <taxon>Basidiobolomycetes</taxon>
        <taxon>Basidiobolales</taxon>
        <taxon>Basidiobolaceae</taxon>
        <taxon>Basidiobolus</taxon>
    </lineage>
</organism>
<keyword evidence="7" id="KW-0788">Thiol protease</keyword>
<dbReference type="EC" id="3.4.19.12" evidence="3"/>
<evidence type="ECO:0000259" key="9">
    <source>
        <dbReference type="PROSITE" id="PS50235"/>
    </source>
</evidence>
<accession>A0ABR2VPV6</accession>
<feature type="domain" description="USP" evidence="9">
    <location>
        <begin position="102"/>
        <end position="441"/>
    </location>
</feature>
<evidence type="ECO:0000256" key="5">
    <source>
        <dbReference type="ARBA" id="ARBA00022786"/>
    </source>
</evidence>
<dbReference type="PROSITE" id="PS50235">
    <property type="entry name" value="USP_3"/>
    <property type="match status" value="1"/>
</dbReference>
<evidence type="ECO:0000256" key="1">
    <source>
        <dbReference type="ARBA" id="ARBA00000707"/>
    </source>
</evidence>
<comment type="caution">
    <text evidence="10">The sequence shown here is derived from an EMBL/GenBank/DDBJ whole genome shotgun (WGS) entry which is preliminary data.</text>
</comment>